<sequence length="31" mass="3609">MRFRSRLFSYYLIISSITQGLPYPSSPCVLL</sequence>
<dbReference type="EMBL" id="BK015022">
    <property type="protein sequence ID" value="DAD87522.1"/>
    <property type="molecule type" value="Genomic_DNA"/>
</dbReference>
<name>A0A8S5MZS8_9CAUD</name>
<organism evidence="1">
    <name type="scientific">Siphoviridae sp. ctAUQ2</name>
    <dbReference type="NCBI Taxonomy" id="2826182"/>
    <lineage>
        <taxon>Viruses</taxon>
        <taxon>Duplodnaviria</taxon>
        <taxon>Heunggongvirae</taxon>
        <taxon>Uroviricota</taxon>
        <taxon>Caudoviricetes</taxon>
    </lineage>
</organism>
<accession>A0A8S5MZS8</accession>
<proteinExistence type="predicted"/>
<protein>
    <submittedName>
        <fullName evidence="1">Uncharacterized protein</fullName>
    </submittedName>
</protein>
<reference evidence="1" key="1">
    <citation type="journal article" date="2021" name="Proc. Natl. Acad. Sci. U.S.A.">
        <title>A Catalog of Tens of Thousands of Viruses from Human Metagenomes Reveals Hidden Associations with Chronic Diseases.</title>
        <authorList>
            <person name="Tisza M.J."/>
            <person name="Buck C.B."/>
        </authorList>
    </citation>
    <scope>NUCLEOTIDE SEQUENCE</scope>
    <source>
        <strain evidence="1">CtAUQ2</strain>
    </source>
</reference>
<evidence type="ECO:0000313" key="1">
    <source>
        <dbReference type="EMBL" id="DAD87522.1"/>
    </source>
</evidence>